<sequence length="74" mass="8584">MTKTYSGAFVMCDPTVKQILLELNERHNFILFDLDDSHLFVKPDMVRYIKNEVQKVLDENAFKLDIDVPNNPGV</sequence>
<dbReference type="EMBL" id="QTSX02003776">
    <property type="protein sequence ID" value="KAJ9068157.1"/>
    <property type="molecule type" value="Genomic_DNA"/>
</dbReference>
<gene>
    <name evidence="1" type="ORF">DSO57_1031421</name>
</gene>
<organism evidence="1 2">
    <name type="scientific">Entomophthora muscae</name>
    <dbReference type="NCBI Taxonomy" id="34485"/>
    <lineage>
        <taxon>Eukaryota</taxon>
        <taxon>Fungi</taxon>
        <taxon>Fungi incertae sedis</taxon>
        <taxon>Zoopagomycota</taxon>
        <taxon>Entomophthoromycotina</taxon>
        <taxon>Entomophthoromycetes</taxon>
        <taxon>Entomophthorales</taxon>
        <taxon>Entomophthoraceae</taxon>
        <taxon>Entomophthora</taxon>
    </lineage>
</organism>
<accession>A0ACC2T0U5</accession>
<evidence type="ECO:0000313" key="1">
    <source>
        <dbReference type="EMBL" id="KAJ9068157.1"/>
    </source>
</evidence>
<evidence type="ECO:0000313" key="2">
    <source>
        <dbReference type="Proteomes" id="UP001165960"/>
    </source>
</evidence>
<dbReference type="Proteomes" id="UP001165960">
    <property type="component" value="Unassembled WGS sequence"/>
</dbReference>
<proteinExistence type="predicted"/>
<reference evidence="1" key="1">
    <citation type="submission" date="2022-04" db="EMBL/GenBank/DDBJ databases">
        <title>Genome of the entomopathogenic fungus Entomophthora muscae.</title>
        <authorList>
            <person name="Elya C."/>
            <person name="Lovett B.R."/>
            <person name="Lee E."/>
            <person name="Macias A.M."/>
            <person name="Hajek A.E."/>
            <person name="De Bivort B.L."/>
            <person name="Kasson M.T."/>
            <person name="De Fine Licht H.H."/>
            <person name="Stajich J.E."/>
        </authorList>
    </citation>
    <scope>NUCLEOTIDE SEQUENCE</scope>
    <source>
        <strain evidence="1">Berkeley</strain>
    </source>
</reference>
<name>A0ACC2T0U5_9FUNG</name>
<keyword evidence="2" id="KW-1185">Reference proteome</keyword>
<comment type="caution">
    <text evidence="1">The sequence shown here is derived from an EMBL/GenBank/DDBJ whole genome shotgun (WGS) entry which is preliminary data.</text>
</comment>
<protein>
    <submittedName>
        <fullName evidence="1">Uncharacterized protein</fullName>
    </submittedName>
</protein>